<evidence type="ECO:0000313" key="13">
    <source>
        <dbReference type="Proteomes" id="UP000033411"/>
    </source>
</evidence>
<evidence type="ECO:0000256" key="1">
    <source>
        <dbReference type="ARBA" id="ARBA00004141"/>
    </source>
</evidence>
<dbReference type="GO" id="GO:0016020">
    <property type="term" value="C:membrane"/>
    <property type="evidence" value="ECO:0007669"/>
    <property type="project" value="UniProtKB-SubCell"/>
</dbReference>
<dbReference type="AlphaFoldDB" id="A0A0F5QAM9"/>
<organism evidence="12 13">
    <name type="scientific">Devosia epidermidihirudinis</name>
    <dbReference type="NCBI Taxonomy" id="1293439"/>
    <lineage>
        <taxon>Bacteria</taxon>
        <taxon>Pseudomonadati</taxon>
        <taxon>Pseudomonadota</taxon>
        <taxon>Alphaproteobacteria</taxon>
        <taxon>Hyphomicrobiales</taxon>
        <taxon>Devosiaceae</taxon>
        <taxon>Devosia</taxon>
    </lineage>
</organism>
<gene>
    <name evidence="12" type="ORF">WH87_08740</name>
</gene>
<dbReference type="EMBL" id="LANJ01000016">
    <property type="protein sequence ID" value="KKC37781.1"/>
    <property type="molecule type" value="Genomic_DNA"/>
</dbReference>
<keyword evidence="5 11" id="KW-0812">Transmembrane</keyword>
<evidence type="ECO:0000313" key="12">
    <source>
        <dbReference type="EMBL" id="KKC37781.1"/>
    </source>
</evidence>
<keyword evidence="13" id="KW-1185">Reference proteome</keyword>
<comment type="caution">
    <text evidence="12">The sequence shown here is derived from an EMBL/GenBank/DDBJ whole genome shotgun (WGS) entry which is preliminary data.</text>
</comment>
<protein>
    <recommendedName>
        <fullName evidence="3">Uncharacterized protein YtcA</fullName>
    </recommendedName>
</protein>
<evidence type="ECO:0000256" key="10">
    <source>
        <dbReference type="ARBA" id="ARBA00023288"/>
    </source>
</evidence>
<feature type="transmembrane region" description="Helical" evidence="11">
    <location>
        <begin position="78"/>
        <end position="96"/>
    </location>
</feature>
<keyword evidence="9" id="KW-0564">Palmitate</keyword>
<evidence type="ECO:0000256" key="6">
    <source>
        <dbReference type="ARBA" id="ARBA00022729"/>
    </source>
</evidence>
<evidence type="ECO:0000256" key="2">
    <source>
        <dbReference type="ARBA" id="ARBA00008208"/>
    </source>
</evidence>
<dbReference type="InterPro" id="IPR031381">
    <property type="entry name" value="YtcA"/>
</dbReference>
<evidence type="ECO:0000256" key="4">
    <source>
        <dbReference type="ARBA" id="ARBA00022475"/>
    </source>
</evidence>
<keyword evidence="8 11" id="KW-0472">Membrane</keyword>
<proteinExistence type="inferred from homology"/>
<evidence type="ECO:0000256" key="3">
    <source>
        <dbReference type="ARBA" id="ARBA00021237"/>
    </source>
</evidence>
<name>A0A0F5QAM9_9HYPH</name>
<keyword evidence="7 11" id="KW-1133">Transmembrane helix</keyword>
<evidence type="ECO:0000256" key="9">
    <source>
        <dbReference type="ARBA" id="ARBA00023139"/>
    </source>
</evidence>
<evidence type="ECO:0000256" key="5">
    <source>
        <dbReference type="ARBA" id="ARBA00022692"/>
    </source>
</evidence>
<keyword evidence="4" id="KW-1003">Cell membrane</keyword>
<dbReference type="PATRIC" id="fig|1293439.3.peg.1326"/>
<comment type="similarity">
    <text evidence="2">Belongs to the YtcA family.</text>
</comment>
<dbReference type="Pfam" id="PF17090">
    <property type="entry name" value="Ytca"/>
    <property type="match status" value="1"/>
</dbReference>
<evidence type="ECO:0000256" key="8">
    <source>
        <dbReference type="ARBA" id="ARBA00023136"/>
    </source>
</evidence>
<feature type="transmembrane region" description="Helical" evidence="11">
    <location>
        <begin position="43"/>
        <end position="66"/>
    </location>
</feature>
<keyword evidence="6" id="KW-0732">Signal</keyword>
<dbReference type="STRING" id="1293439.WH87_08740"/>
<sequence length="101" mass="10529">MIGPGSAVKALMLRLFPALLAAVSLAGCTGTARAPSVPVFGSFFPAWIICAVGGVVLTLIVRAILIRLKIDEHLPAPPLVYLCLTISSGIVFWLIWSGAIG</sequence>
<evidence type="ECO:0000256" key="7">
    <source>
        <dbReference type="ARBA" id="ARBA00022989"/>
    </source>
</evidence>
<comment type="subcellular location">
    <subcellularLocation>
        <location evidence="1">Membrane</location>
        <topology evidence="1">Multi-pass membrane protein</topology>
    </subcellularLocation>
</comment>
<accession>A0A0F5QAM9</accession>
<reference evidence="12 13" key="1">
    <citation type="submission" date="2015-03" db="EMBL/GenBank/DDBJ databases">
        <authorList>
            <person name="Lepp D."/>
            <person name="Hassan Y.I."/>
            <person name="Li X.-Z."/>
            <person name="Zhou T."/>
        </authorList>
    </citation>
    <scope>NUCLEOTIDE SEQUENCE [LARGE SCALE GENOMIC DNA]</scope>
    <source>
        <strain evidence="12 13">E84</strain>
    </source>
</reference>
<keyword evidence="10" id="KW-0449">Lipoprotein</keyword>
<dbReference type="Proteomes" id="UP000033411">
    <property type="component" value="Unassembled WGS sequence"/>
</dbReference>
<evidence type="ECO:0000256" key="11">
    <source>
        <dbReference type="SAM" id="Phobius"/>
    </source>
</evidence>